<dbReference type="InterPro" id="IPR044839">
    <property type="entry name" value="NDR1-like"/>
</dbReference>
<feature type="domain" description="Late embryogenesis abundant protein LEA-2 subgroup" evidence="7">
    <location>
        <begin position="212"/>
        <end position="299"/>
    </location>
</feature>
<dbReference type="Proteomes" id="UP001153076">
    <property type="component" value="Unassembled WGS sequence"/>
</dbReference>
<dbReference type="Pfam" id="PF03168">
    <property type="entry name" value="LEA_2"/>
    <property type="match status" value="1"/>
</dbReference>
<protein>
    <recommendedName>
        <fullName evidence="7">Late embryogenesis abundant protein LEA-2 subgroup domain-containing protein</fullName>
    </recommendedName>
</protein>
<comment type="caution">
    <text evidence="8">The sequence shown here is derived from an EMBL/GenBank/DDBJ whole genome shotgun (WGS) entry which is preliminary data.</text>
</comment>
<evidence type="ECO:0000256" key="3">
    <source>
        <dbReference type="ARBA" id="ARBA00022989"/>
    </source>
</evidence>
<evidence type="ECO:0000313" key="9">
    <source>
        <dbReference type="Proteomes" id="UP001153076"/>
    </source>
</evidence>
<evidence type="ECO:0000256" key="2">
    <source>
        <dbReference type="ARBA" id="ARBA00022692"/>
    </source>
</evidence>
<comment type="subcellular location">
    <subcellularLocation>
        <location evidence="1">Membrane</location>
        <topology evidence="1">Single-pass membrane protein</topology>
    </subcellularLocation>
</comment>
<evidence type="ECO:0000256" key="4">
    <source>
        <dbReference type="ARBA" id="ARBA00023136"/>
    </source>
</evidence>
<dbReference type="PANTHER" id="PTHR31234:SF55">
    <property type="entry name" value="LATE EMBRYOGENESIS ABUNDANT (LEA) HYDROXYPROLINE-RICH GLYCOPROTEIN FAMILY"/>
    <property type="match status" value="1"/>
</dbReference>
<dbReference type="GO" id="GO:0098542">
    <property type="term" value="P:defense response to other organism"/>
    <property type="evidence" value="ECO:0007669"/>
    <property type="project" value="InterPro"/>
</dbReference>
<evidence type="ECO:0000256" key="1">
    <source>
        <dbReference type="ARBA" id="ARBA00004167"/>
    </source>
</evidence>
<evidence type="ECO:0000259" key="7">
    <source>
        <dbReference type="Pfam" id="PF03168"/>
    </source>
</evidence>
<dbReference type="AlphaFoldDB" id="A0A9Q1KAJ4"/>
<dbReference type="InterPro" id="IPR004864">
    <property type="entry name" value="LEA_2"/>
</dbReference>
<keyword evidence="9" id="KW-1185">Reference proteome</keyword>
<evidence type="ECO:0000256" key="5">
    <source>
        <dbReference type="SAM" id="MobiDB-lite"/>
    </source>
</evidence>
<keyword evidence="3 6" id="KW-1133">Transmembrane helix</keyword>
<dbReference type="EMBL" id="JAKOGI010000222">
    <property type="protein sequence ID" value="KAJ8439322.1"/>
    <property type="molecule type" value="Genomic_DNA"/>
</dbReference>
<dbReference type="OrthoDB" id="695142at2759"/>
<feature type="region of interest" description="Disordered" evidence="5">
    <location>
        <begin position="101"/>
        <end position="131"/>
    </location>
</feature>
<evidence type="ECO:0000256" key="6">
    <source>
        <dbReference type="SAM" id="Phobius"/>
    </source>
</evidence>
<keyword evidence="2 6" id="KW-0812">Transmembrane</keyword>
<keyword evidence="4 6" id="KW-0472">Membrane</keyword>
<accession>A0A9Q1KAJ4</accession>
<name>A0A9Q1KAJ4_9CARY</name>
<organism evidence="8 9">
    <name type="scientific">Carnegiea gigantea</name>
    <dbReference type="NCBI Taxonomy" id="171969"/>
    <lineage>
        <taxon>Eukaryota</taxon>
        <taxon>Viridiplantae</taxon>
        <taxon>Streptophyta</taxon>
        <taxon>Embryophyta</taxon>
        <taxon>Tracheophyta</taxon>
        <taxon>Spermatophyta</taxon>
        <taxon>Magnoliopsida</taxon>
        <taxon>eudicotyledons</taxon>
        <taxon>Gunneridae</taxon>
        <taxon>Pentapetalae</taxon>
        <taxon>Caryophyllales</taxon>
        <taxon>Cactineae</taxon>
        <taxon>Cactaceae</taxon>
        <taxon>Cactoideae</taxon>
        <taxon>Echinocereeae</taxon>
        <taxon>Carnegiea</taxon>
    </lineage>
</organism>
<feature type="compositionally biased region" description="Low complexity" evidence="5">
    <location>
        <begin position="115"/>
        <end position="125"/>
    </location>
</feature>
<sequence>MVGGFAGLLSVFPIYVRSRGHGRAFDGLLSVFPIHWLVYSLSSPGRKLIPLSRTRFLLYEIAGKYQTPLLLHSYSQSQLLLIFLPHRGWNRFLYLASQLSSDPSPMTDPTRPATGYPAQPQNGYPQQPPPHSNYYYPNHNPYYAPQYQPPRATFFRRFFAALIAVFIIFGTILFIVWLVLRPRVPTFTVDSLSVSHLNASASEISANFNIRFTVGNPNHKLHVYYDQVEARVFYKDSLIARNSLQPFDQGTKSQSGLDAELAALSAYIGGGLVGDLNGDRSRGTVEFDVQVLALVRFKAGGWRARRRFLRVFCDNLPVAMKSNGAGTLSGGPRRCAVGI</sequence>
<gene>
    <name evidence="8" type="ORF">Cgig2_022459</name>
</gene>
<reference evidence="8" key="1">
    <citation type="submission" date="2022-04" db="EMBL/GenBank/DDBJ databases">
        <title>Carnegiea gigantea Genome sequencing and assembly v2.</title>
        <authorList>
            <person name="Copetti D."/>
            <person name="Sanderson M.J."/>
            <person name="Burquez A."/>
            <person name="Wojciechowski M.F."/>
        </authorList>
    </citation>
    <scope>NUCLEOTIDE SEQUENCE</scope>
    <source>
        <strain evidence="8">SGP5-SGP5p</strain>
        <tissue evidence="8">Aerial part</tissue>
    </source>
</reference>
<feature type="transmembrane region" description="Helical" evidence="6">
    <location>
        <begin position="158"/>
        <end position="180"/>
    </location>
</feature>
<proteinExistence type="predicted"/>
<dbReference type="GO" id="GO:0005886">
    <property type="term" value="C:plasma membrane"/>
    <property type="evidence" value="ECO:0007669"/>
    <property type="project" value="TreeGrafter"/>
</dbReference>
<dbReference type="PANTHER" id="PTHR31234">
    <property type="entry name" value="LATE EMBRYOGENESIS ABUNDANT (LEA) HYDROXYPROLINE-RICH GLYCOPROTEIN FAMILY"/>
    <property type="match status" value="1"/>
</dbReference>
<evidence type="ECO:0000313" key="8">
    <source>
        <dbReference type="EMBL" id="KAJ8439322.1"/>
    </source>
</evidence>